<gene>
    <name evidence="1" type="ORF">SAMN04490239_0522</name>
</gene>
<dbReference type="Proteomes" id="UP000183561">
    <property type="component" value="Unassembled WGS sequence"/>
</dbReference>
<evidence type="ECO:0008006" key="3">
    <source>
        <dbReference type="Google" id="ProtNLM"/>
    </source>
</evidence>
<dbReference type="EMBL" id="FNSV01000003">
    <property type="protein sequence ID" value="SEB32298.1"/>
    <property type="molecule type" value="Genomic_DNA"/>
</dbReference>
<reference evidence="2" key="1">
    <citation type="submission" date="2016-10" db="EMBL/GenBank/DDBJ databases">
        <authorList>
            <person name="Varghese N."/>
            <person name="Submissions S."/>
        </authorList>
    </citation>
    <scope>NUCLEOTIDE SEQUENCE [LARGE SCALE GENOMIC DNA]</scope>
    <source>
        <strain evidence="2">DSM 44498</strain>
    </source>
</reference>
<sequence length="161" mass="17073">MVGMSKSTATATFSDFLRAPNDVLGALEDNGEVVLTRRNAPALRLTQESTSRAELSALGVVGQLFAASLDEAALDRVASRLAVALPWIGMLPTALHAEFVAAFQDTARACIAVARFDRLAILLEAWQATAEAYADPRLTADGSDLEYLEVPEVVAAPDLDA</sequence>
<protein>
    <recommendedName>
        <fullName evidence="3">Prevent-host-death family protein</fullName>
    </recommendedName>
</protein>
<organism evidence="1 2">
    <name type="scientific">Rhodococcus koreensis</name>
    <dbReference type="NCBI Taxonomy" id="99653"/>
    <lineage>
        <taxon>Bacteria</taxon>
        <taxon>Bacillati</taxon>
        <taxon>Actinomycetota</taxon>
        <taxon>Actinomycetes</taxon>
        <taxon>Mycobacteriales</taxon>
        <taxon>Nocardiaceae</taxon>
        <taxon>Rhodococcus</taxon>
    </lineage>
</organism>
<accession>A0A1H4IG41</accession>
<proteinExistence type="predicted"/>
<dbReference type="AlphaFoldDB" id="A0A1H4IG41"/>
<keyword evidence="2" id="KW-1185">Reference proteome</keyword>
<evidence type="ECO:0000313" key="1">
    <source>
        <dbReference type="EMBL" id="SEB32298.1"/>
    </source>
</evidence>
<name>A0A1H4IG41_9NOCA</name>
<evidence type="ECO:0000313" key="2">
    <source>
        <dbReference type="Proteomes" id="UP000183561"/>
    </source>
</evidence>